<evidence type="ECO:0000259" key="1">
    <source>
        <dbReference type="Pfam" id="PF22557"/>
    </source>
</evidence>
<protein>
    <recommendedName>
        <fullName evidence="1">Dual OB-containing domain-containing protein</fullName>
    </recommendedName>
</protein>
<gene>
    <name evidence="2" type="ORF">D5R40_12760</name>
</gene>
<dbReference type="OrthoDB" id="517225at2"/>
<comment type="caution">
    <text evidence="2">The sequence shown here is derived from an EMBL/GenBank/DDBJ whole genome shotgun (WGS) entry which is preliminary data.</text>
</comment>
<reference evidence="2 3" key="1">
    <citation type="journal article" date="2018" name="ACS Chem. Biol.">
        <title>Ketoreductase domain dysfunction expands chemodiversity: malyngamide biosynthesis in the cyanobacterium Okeania hirsuta.</title>
        <authorList>
            <person name="Moss N.A."/>
            <person name="Leao T."/>
            <person name="Rankin M."/>
            <person name="McCullough T.M."/>
            <person name="Qu P."/>
            <person name="Korobeynikov A."/>
            <person name="Smith J.L."/>
            <person name="Gerwick L."/>
            <person name="Gerwick W.H."/>
        </authorList>
    </citation>
    <scope>NUCLEOTIDE SEQUENCE [LARGE SCALE GENOMIC DNA]</scope>
    <source>
        <strain evidence="2 3">PAB10Feb10-1</strain>
    </source>
</reference>
<dbReference type="AlphaFoldDB" id="A0A3N6PDE2"/>
<proteinExistence type="predicted"/>
<sequence>MSSLKKIICLANSYKLNERCIAGIDLDTGKWVRPVCDRQYPEDGRVPKRIRFVEGREPKPLDILEIPLDNKGNDFGFESENLSVLKGEWKCLGQAKVEEILQYCNNSDYILHNSRKYVNSSYLKTVPFHRRRTIEIVKVQKQNFSVTQNEGAKFRGSIKNNHGYLLLNNAKITDPEFIKNLENGYSPTSNNLLVTISLSMPYVPSQNWEGEPPCWKLIANIIEF</sequence>
<accession>A0A3N6PDE2</accession>
<name>A0A3N6PDE2_9CYAN</name>
<evidence type="ECO:0000313" key="2">
    <source>
        <dbReference type="EMBL" id="RQH43532.1"/>
    </source>
</evidence>
<evidence type="ECO:0000313" key="3">
    <source>
        <dbReference type="Proteomes" id="UP000269154"/>
    </source>
</evidence>
<dbReference type="RefSeq" id="WP_124146361.1">
    <property type="nucleotide sequence ID" value="NZ_CAWOKI010000151.1"/>
</dbReference>
<dbReference type="Proteomes" id="UP000269154">
    <property type="component" value="Unassembled WGS sequence"/>
</dbReference>
<feature type="domain" description="Dual OB-containing" evidence="1">
    <location>
        <begin position="5"/>
        <end position="221"/>
    </location>
</feature>
<dbReference type="Pfam" id="PF22557">
    <property type="entry name" value="DuOB"/>
    <property type="match status" value="1"/>
</dbReference>
<keyword evidence="3" id="KW-1185">Reference proteome</keyword>
<dbReference type="EMBL" id="RCBY01000060">
    <property type="protein sequence ID" value="RQH43532.1"/>
    <property type="molecule type" value="Genomic_DNA"/>
</dbReference>
<dbReference type="InterPro" id="IPR054335">
    <property type="entry name" value="DuOB_dom"/>
</dbReference>
<organism evidence="2 3">
    <name type="scientific">Okeania hirsuta</name>
    <dbReference type="NCBI Taxonomy" id="1458930"/>
    <lineage>
        <taxon>Bacteria</taxon>
        <taxon>Bacillati</taxon>
        <taxon>Cyanobacteriota</taxon>
        <taxon>Cyanophyceae</taxon>
        <taxon>Oscillatoriophycideae</taxon>
        <taxon>Oscillatoriales</taxon>
        <taxon>Microcoleaceae</taxon>
        <taxon>Okeania</taxon>
    </lineage>
</organism>